<evidence type="ECO:0000313" key="2">
    <source>
        <dbReference type="RefSeq" id="XP_025410226.1"/>
    </source>
</evidence>
<gene>
    <name evidence="2" type="primary">LOC112683404</name>
</gene>
<proteinExistence type="predicted"/>
<dbReference type="Proteomes" id="UP000694846">
    <property type="component" value="Unplaced"/>
</dbReference>
<name>A0A8B8FI92_9HEMI</name>
<evidence type="ECO:0000313" key="1">
    <source>
        <dbReference type="Proteomes" id="UP000694846"/>
    </source>
</evidence>
<dbReference type="AlphaFoldDB" id="A0A8B8FI92"/>
<dbReference type="RefSeq" id="XP_025410226.1">
    <property type="nucleotide sequence ID" value="XM_025554441.1"/>
</dbReference>
<reference evidence="2" key="1">
    <citation type="submission" date="2025-08" db="UniProtKB">
        <authorList>
            <consortium name="RefSeq"/>
        </authorList>
    </citation>
    <scope>IDENTIFICATION</scope>
    <source>
        <tissue evidence="2">Whole body</tissue>
    </source>
</reference>
<accession>A0A8B8FI92</accession>
<keyword evidence="1" id="KW-1185">Reference proteome</keyword>
<dbReference type="GeneID" id="112683404"/>
<protein>
    <submittedName>
        <fullName evidence="2">Uncharacterized protein LOC112683404</fullName>
    </submittedName>
</protein>
<sequence length="290" mass="33074">MSLSKNITDPIELSDEEGYSLDMNSECYYIDPQIEKRFAVMFTDEENGFTRQELYNTIYEKRVNPRNGHRIGRSSRIRNITRSRKSANKSLDVNDSIDLSDENTIPNNHSICFYILPIVRDRYLSLLKNSNNILTVQLMYNKIYESGINPRNGHPIGKISRSRKLYYRVEFKRMPPLPPPLTREVATQTKISLAEAKLLDALPPSVQLPKTQLLETLVPSDQLSDAMLQSAQLPEAQLLKDLLPSAQFSDNLLPSNQLPEVQLSKALVPFDQLSENLLPCAQQPEPMIID</sequence>
<organism evidence="1 2">
    <name type="scientific">Sipha flava</name>
    <name type="common">yellow sugarcane aphid</name>
    <dbReference type="NCBI Taxonomy" id="143950"/>
    <lineage>
        <taxon>Eukaryota</taxon>
        <taxon>Metazoa</taxon>
        <taxon>Ecdysozoa</taxon>
        <taxon>Arthropoda</taxon>
        <taxon>Hexapoda</taxon>
        <taxon>Insecta</taxon>
        <taxon>Pterygota</taxon>
        <taxon>Neoptera</taxon>
        <taxon>Paraneoptera</taxon>
        <taxon>Hemiptera</taxon>
        <taxon>Sternorrhyncha</taxon>
        <taxon>Aphidomorpha</taxon>
        <taxon>Aphidoidea</taxon>
        <taxon>Aphididae</taxon>
        <taxon>Sipha</taxon>
    </lineage>
</organism>